<dbReference type="AlphaFoldDB" id="A0A1C3N7T7"/>
<proteinExistence type="predicted"/>
<feature type="compositionally biased region" description="Basic and acidic residues" evidence="1">
    <location>
        <begin position="1"/>
        <end position="19"/>
    </location>
</feature>
<evidence type="ECO:0000313" key="3">
    <source>
        <dbReference type="Proteomes" id="UP000199393"/>
    </source>
</evidence>
<protein>
    <submittedName>
        <fullName evidence="2">Uncharacterized protein</fullName>
    </submittedName>
</protein>
<dbReference type="EMBL" id="LT598496">
    <property type="protein sequence ID" value="SBV28652.1"/>
    <property type="molecule type" value="Genomic_DNA"/>
</dbReference>
<evidence type="ECO:0000313" key="2">
    <source>
        <dbReference type="EMBL" id="SBV28652.1"/>
    </source>
</evidence>
<reference evidence="3" key="1">
    <citation type="submission" date="2016-06" db="EMBL/GenBank/DDBJ databases">
        <authorList>
            <person name="Varghese N."/>
        </authorList>
    </citation>
    <scope>NUCLEOTIDE SEQUENCE [LARGE SCALE GENOMIC DNA]</scope>
    <source>
        <strain evidence="3">DSM 45344</strain>
    </source>
</reference>
<feature type="region of interest" description="Disordered" evidence="1">
    <location>
        <begin position="1"/>
        <end position="32"/>
    </location>
</feature>
<gene>
    <name evidence="2" type="ORF">GA0070620_4201</name>
</gene>
<name>A0A1C3N7T7_9ACTN</name>
<sequence length="88" mass="9583">MMPSHSEHHERLVRRDSHSLSRHALARPGMAGRVGVHVDPRFTVRFDPDPRTDPLIPLTAQVTAALTSSTPLQTDPPVWGLPPGAAHA</sequence>
<organism evidence="2 3">
    <name type="scientific">Micromonospora krabiensis</name>
    <dbReference type="NCBI Taxonomy" id="307121"/>
    <lineage>
        <taxon>Bacteria</taxon>
        <taxon>Bacillati</taxon>
        <taxon>Actinomycetota</taxon>
        <taxon>Actinomycetes</taxon>
        <taxon>Micromonosporales</taxon>
        <taxon>Micromonosporaceae</taxon>
        <taxon>Micromonospora</taxon>
    </lineage>
</organism>
<keyword evidence="3" id="KW-1185">Reference proteome</keyword>
<feature type="region of interest" description="Disordered" evidence="1">
    <location>
        <begin position="67"/>
        <end position="88"/>
    </location>
</feature>
<accession>A0A1C3N7T7</accession>
<evidence type="ECO:0000256" key="1">
    <source>
        <dbReference type="SAM" id="MobiDB-lite"/>
    </source>
</evidence>
<dbReference type="Proteomes" id="UP000199393">
    <property type="component" value="Chromosome I"/>
</dbReference>